<dbReference type="AlphaFoldDB" id="A0A5B8NRV4"/>
<feature type="domain" description="J" evidence="2">
    <location>
        <begin position="17"/>
        <end position="83"/>
    </location>
</feature>
<proteinExistence type="predicted"/>
<dbReference type="Pfam" id="PF00226">
    <property type="entry name" value="DnaJ"/>
    <property type="match status" value="1"/>
</dbReference>
<dbReference type="Proteomes" id="UP000318453">
    <property type="component" value="Chromosome"/>
</dbReference>
<dbReference type="PROSITE" id="PS00636">
    <property type="entry name" value="DNAJ_1"/>
    <property type="match status" value="1"/>
</dbReference>
<evidence type="ECO:0000259" key="2">
    <source>
        <dbReference type="PROSITE" id="PS50076"/>
    </source>
</evidence>
<sequence>MAATNSSTAISKQFAHSYYDILGVHPSASPLEIRRAYRELSKQYHPDTTQLPQDLAKKKFQNLNEAYATLSNPQRRVLYDHQIGYSSLHVIQPSLHFQTQEKRANKVANRTASYVDRSDRPLSSGEIFVLLLLGATFLVCIGLVIIIGLTRGEGAFRVPEITKTSSTVIKSYLDLFKIL</sequence>
<dbReference type="CDD" id="cd06257">
    <property type="entry name" value="DnaJ"/>
    <property type="match status" value="1"/>
</dbReference>
<dbReference type="SMART" id="SM00271">
    <property type="entry name" value="DnaJ"/>
    <property type="match status" value="1"/>
</dbReference>
<dbReference type="InterPro" id="IPR001623">
    <property type="entry name" value="DnaJ_domain"/>
</dbReference>
<keyword evidence="1" id="KW-1133">Transmembrane helix</keyword>
<dbReference type="InterPro" id="IPR052763">
    <property type="entry name" value="DnaJ_C4"/>
</dbReference>
<dbReference type="KEGG" id="enn:FRE64_13235"/>
<keyword evidence="1" id="KW-0812">Transmembrane</keyword>
<dbReference type="PANTHER" id="PTHR44825">
    <property type="match status" value="1"/>
</dbReference>
<evidence type="ECO:0000256" key="1">
    <source>
        <dbReference type="SAM" id="Phobius"/>
    </source>
</evidence>
<feature type="transmembrane region" description="Helical" evidence="1">
    <location>
        <begin position="127"/>
        <end position="149"/>
    </location>
</feature>
<dbReference type="PROSITE" id="PS50076">
    <property type="entry name" value="DNAJ_2"/>
    <property type="match status" value="1"/>
</dbReference>
<accession>A0A5B8NRV4</accession>
<organism evidence="3 4">
    <name type="scientific">Euhalothece natronophila Z-M001</name>
    <dbReference type="NCBI Taxonomy" id="522448"/>
    <lineage>
        <taxon>Bacteria</taxon>
        <taxon>Bacillati</taxon>
        <taxon>Cyanobacteriota</taxon>
        <taxon>Cyanophyceae</taxon>
        <taxon>Oscillatoriophycideae</taxon>
        <taxon>Chroococcales</taxon>
        <taxon>Halothecacae</taxon>
        <taxon>Halothece cluster</taxon>
        <taxon>Euhalothece</taxon>
    </lineage>
</organism>
<dbReference type="PANTHER" id="PTHR44825:SF1">
    <property type="entry name" value="DNAJ HOMOLOG SUBFAMILY C MEMBER 4"/>
    <property type="match status" value="1"/>
</dbReference>
<dbReference type="Gene3D" id="1.10.287.110">
    <property type="entry name" value="DnaJ domain"/>
    <property type="match status" value="1"/>
</dbReference>
<dbReference type="SUPFAM" id="SSF46565">
    <property type="entry name" value="Chaperone J-domain"/>
    <property type="match status" value="1"/>
</dbReference>
<name>A0A5B8NRV4_9CHRO</name>
<dbReference type="OrthoDB" id="9779889at2"/>
<dbReference type="RefSeq" id="WP_146296660.1">
    <property type="nucleotide sequence ID" value="NZ_CP042326.1"/>
</dbReference>
<dbReference type="PRINTS" id="PR00625">
    <property type="entry name" value="JDOMAIN"/>
</dbReference>
<protein>
    <submittedName>
        <fullName evidence="3">J domain-containing protein</fullName>
    </submittedName>
</protein>
<keyword evidence="1" id="KW-0472">Membrane</keyword>
<dbReference type="InterPro" id="IPR036869">
    <property type="entry name" value="J_dom_sf"/>
</dbReference>
<evidence type="ECO:0000313" key="4">
    <source>
        <dbReference type="Proteomes" id="UP000318453"/>
    </source>
</evidence>
<dbReference type="InterPro" id="IPR018253">
    <property type="entry name" value="DnaJ_domain_CS"/>
</dbReference>
<gene>
    <name evidence="3" type="ORF">FRE64_13235</name>
</gene>
<keyword evidence="4" id="KW-1185">Reference proteome</keyword>
<evidence type="ECO:0000313" key="3">
    <source>
        <dbReference type="EMBL" id="QDZ40820.1"/>
    </source>
</evidence>
<dbReference type="EMBL" id="CP042326">
    <property type="protein sequence ID" value="QDZ40820.1"/>
    <property type="molecule type" value="Genomic_DNA"/>
</dbReference>
<reference evidence="3" key="1">
    <citation type="submission" date="2019-08" db="EMBL/GenBank/DDBJ databases">
        <title>Carotenoids and Carotenoid Binding Proteins in the Halophilic Cyanobacterium Euhalothece sp. ZM00.</title>
        <authorList>
            <person name="Cho S.M."/>
            <person name="Song J.Y."/>
            <person name="Park Y.-I."/>
        </authorList>
    </citation>
    <scope>NUCLEOTIDE SEQUENCE [LARGE SCALE GENOMIC DNA]</scope>
    <source>
        <strain evidence="3">Z-M001</strain>
    </source>
</reference>